<name>A0A8S5THC1_9CAUD</name>
<evidence type="ECO:0000313" key="1">
    <source>
        <dbReference type="EMBL" id="DAF62443.1"/>
    </source>
</evidence>
<organism evidence="1">
    <name type="scientific">Myoviridae sp. ctIty1</name>
    <dbReference type="NCBI Taxonomy" id="2827673"/>
    <lineage>
        <taxon>Viruses</taxon>
        <taxon>Duplodnaviria</taxon>
        <taxon>Heunggongvirae</taxon>
        <taxon>Uroviricota</taxon>
        <taxon>Caudoviricetes</taxon>
    </lineage>
</organism>
<dbReference type="EMBL" id="BK032823">
    <property type="protein sequence ID" value="DAF62443.1"/>
    <property type="molecule type" value="Genomic_DNA"/>
</dbReference>
<reference evidence="1" key="1">
    <citation type="journal article" date="2021" name="Proc. Natl. Acad. Sci. U.S.A.">
        <title>A Catalog of Tens of Thousands of Viruses from Human Metagenomes Reveals Hidden Associations with Chronic Diseases.</title>
        <authorList>
            <person name="Tisza M.J."/>
            <person name="Buck C.B."/>
        </authorList>
    </citation>
    <scope>NUCLEOTIDE SEQUENCE</scope>
    <source>
        <strain evidence="1">CtIty1</strain>
    </source>
</reference>
<accession>A0A8S5THC1</accession>
<proteinExistence type="predicted"/>
<sequence length="263" mass="31730">MAIWEKDRYVAPYEWLINKHLREYDLSKANISLLLEYGFISKKRYDEIFNMPREQREITVGLMQRDNPELSKGLSNCFKDARRRFFEINELNPDNVLYIDKDSITTIDTLVPYTRISDNLEFKLKNEYSSFYRLQYIDFLYYCNGAIENFRLKGAGKQVPIKHKEHFMQFLLALAYTAQTDTVENCILMIKDFYYQYTHRLLDREFYRELNNRSMFKIVNSGYHTYYSDAINSIGIEFVDISHNADILRILYRIFMTEYFSKR</sequence>
<protein>
    <submittedName>
        <fullName evidence="1">Uncharacterized protein</fullName>
    </submittedName>
</protein>